<sequence>METAEDRSELGDAKTASPLSKPFVPGSLLAPELALGLPPLWNTRRRRRVNGSGEGFPTSSPPLSAAAATTEKGICGRLWTSCFRHRNRTRLGISTSERMLGICRGRRKFLAASLTLLFVPAVTWIYLFAGSFEDGKPVSLSPIESQPHSPRYTATSQRERESLEVRMREVEEENRALRKQLSLVQSRGLSHRRGNHSKTYSMEEGTGDSESLRAGIVAGNSSECGQQPAVEKCETIHVAIVCAGYNASRDVVTLVKSVLFHRRNPLHFHLIADAIAKQILATLFQTWMVPAVRIDFYDADELKSEVSWIPNKHYSGIYGLMKLVLTKTLPANLERVIVLDTDITFATDIAELWAVFHKFKGQQVLGLVENQSDWYLGNLWKNHRPWPALGRGYNTGVILLLLDKLRKMKWEQMWRLTAERELMSMLSTSLADQDIFNAVIKQNPFLVYQLPCFWNVQLSDHTRSEQCYRDVSDLKVIHWNSPKKLRVKNKHVEFFRNLYLTFLEYDGNLLRRELFGCPSEADVNSENLQKQLSELDEDDLCYEFRRERFTVHRTHLYFLHYEYESAPDNTDVTLVAQLSMDRLQMLEAICKHWEGPISLALYLSDAEAQQFLRYAQGSEVLMSRHNVGYHIVYKEGQFYPVNLLRNVAMKHISTPYMFLSDIDFLPMYGLYEYLRKSVVQLDLANTKKALIVPAFETLRYRLSFPKSKAELLSMLDMGTLFTFRYHVWTKGHAPTNFAKWRTATTPYRVEWEADFEPYVVVRQDCPEYDRRFVGFGWNKVAHIMELDAQEYEFTVLPNAYMIHMPHAPSFDITKFRSNKQYRICLKTLKEEFQQDMSRRYGFAALKYLTAENNS</sequence>
<comment type="similarity">
    <text evidence="12">In the N-terminal section; belongs to the glycosyltransferase 8 family.</text>
</comment>
<keyword evidence="7 18" id="KW-1133">Transmembrane helix</keyword>
<comment type="pathway">
    <text evidence="2">Protein modification; protein glycosylation.</text>
</comment>
<dbReference type="GO" id="GO:0015020">
    <property type="term" value="F:glucuronosyltransferase activity"/>
    <property type="evidence" value="ECO:0007669"/>
    <property type="project" value="TreeGrafter"/>
</dbReference>
<evidence type="ECO:0000256" key="7">
    <source>
        <dbReference type="ARBA" id="ARBA00022989"/>
    </source>
</evidence>
<accession>A0AA35KYV6</accession>
<organism evidence="19 20">
    <name type="scientific">Podarcis lilfordi</name>
    <name type="common">Lilford's wall lizard</name>
    <dbReference type="NCBI Taxonomy" id="74358"/>
    <lineage>
        <taxon>Eukaryota</taxon>
        <taxon>Metazoa</taxon>
        <taxon>Chordata</taxon>
        <taxon>Craniata</taxon>
        <taxon>Vertebrata</taxon>
        <taxon>Euteleostomi</taxon>
        <taxon>Lepidosauria</taxon>
        <taxon>Squamata</taxon>
        <taxon>Bifurcata</taxon>
        <taxon>Unidentata</taxon>
        <taxon>Episquamata</taxon>
        <taxon>Laterata</taxon>
        <taxon>Lacertibaenia</taxon>
        <taxon>Lacertidae</taxon>
        <taxon>Podarcis</taxon>
    </lineage>
</organism>
<proteinExistence type="inferred from homology"/>
<dbReference type="Proteomes" id="UP001178461">
    <property type="component" value="Chromosome 10"/>
</dbReference>
<dbReference type="InterPro" id="IPR051292">
    <property type="entry name" value="Xyl/GlcA_transferase"/>
</dbReference>
<comment type="similarity">
    <text evidence="13">In the C-terminal section; belongs to the glycosyltransferase 49 family.</text>
</comment>
<evidence type="ECO:0000256" key="8">
    <source>
        <dbReference type="ARBA" id="ARBA00023034"/>
    </source>
</evidence>
<comment type="subcellular location">
    <subcellularLocation>
        <location evidence="1">Golgi apparatus membrane</location>
        <topology evidence="1">Single-pass type II membrane protein</topology>
    </subcellularLocation>
</comment>
<evidence type="ECO:0000313" key="20">
    <source>
        <dbReference type="Proteomes" id="UP001178461"/>
    </source>
</evidence>
<gene>
    <name evidence="19" type="ORF">PODLI_1B017246</name>
</gene>
<feature type="transmembrane region" description="Helical" evidence="18">
    <location>
        <begin position="109"/>
        <end position="129"/>
    </location>
</feature>
<evidence type="ECO:0000256" key="4">
    <source>
        <dbReference type="ARBA" id="ARBA00022679"/>
    </source>
</evidence>
<comment type="catalytic activity">
    <reaction evidence="15">
        <text>3-O-{(1-&gt;[3)-alpha-D-Xyl-(1-&gt;3)-beta-D-GlcA-(1-&gt;](n)-4)-beta-D-Xyl-(1-&gt;4)-Rib-ol-P-Rib-ol-P-3-beta-D-GalNAc-(1-&gt;3)-beta-D-GlcNAc-(1-&gt;4)-O-6-P-alpha-D-Man}-L-Thr-[protein] + UDP-alpha-D-glucuronate = 3-O-{beta-D-GlcA-(1-&gt;[3)-alpha-D-Xyl-(1-&gt;3)-beta-D-GlcA-(1-&gt;](n)-4)-beta-D-Xyl-(1-&gt;4)-Rib-ol-P-Rib-ol-P-3-beta-D-GalNAc-(1-&gt;3)-beta-D-GlcNAc-(1-&gt;4)-O-6-P-alpha-D-Man}-L-Thr-[protein] + UDP + H(+)</text>
        <dbReference type="Rhea" id="RHEA:67924"/>
        <dbReference type="Rhea" id="RHEA-COMP:17484"/>
        <dbReference type="Rhea" id="RHEA-COMP:17486"/>
        <dbReference type="ChEBI" id="CHEBI:15378"/>
        <dbReference type="ChEBI" id="CHEBI:58052"/>
        <dbReference type="ChEBI" id="CHEBI:58223"/>
        <dbReference type="ChEBI" id="CHEBI:177354"/>
        <dbReference type="ChEBI" id="CHEBI:177355"/>
    </reaction>
    <physiologicalReaction direction="left-to-right" evidence="15">
        <dbReference type="Rhea" id="RHEA:67925"/>
    </physiologicalReaction>
</comment>
<dbReference type="GO" id="GO:0035269">
    <property type="term" value="P:protein O-linked glycosylation via mannose"/>
    <property type="evidence" value="ECO:0007669"/>
    <property type="project" value="TreeGrafter"/>
</dbReference>
<comment type="catalytic activity">
    <reaction evidence="16">
        <text>3-O-[beta-D-GlcA-(1-&gt;3)-beta-D-Xyl-(1-&gt;4)-Rib-ol-P-Rib-ol-P-3-beta-D-GalNAc-(1-&gt;3)-beta-D-GlcNAc-(1-&gt;4)-(O-6-P-alpha-D-Man)]-Thr-[protein] + UDP-alpha-D-xylose = 3-O-[alpha-D-Xyl-(1-&gt;3)-beta-D-GlcA-(1-&gt;4)-beta-D-Xyl-(1-&gt;4)-Rib-ol-P-Rib-ol-P-3-beta-D-GalNAc-(1-&gt;3)-beta-D-GlcNAc-(1-&gt;4)-(O-6-P-alpha-D-Man)]-Thr-[protein] + UDP + H(+)</text>
        <dbReference type="Rhea" id="RHEA:57336"/>
        <dbReference type="Rhea" id="RHEA-COMP:17482"/>
        <dbReference type="Rhea" id="RHEA-COMP:17483"/>
        <dbReference type="ChEBI" id="CHEBI:15378"/>
        <dbReference type="ChEBI" id="CHEBI:57632"/>
        <dbReference type="ChEBI" id="CHEBI:58223"/>
        <dbReference type="ChEBI" id="CHEBI:177336"/>
        <dbReference type="ChEBI" id="CHEBI:177352"/>
    </reaction>
    <physiologicalReaction direction="left-to-right" evidence="16">
        <dbReference type="Rhea" id="RHEA:57337"/>
    </physiologicalReaction>
</comment>
<feature type="compositionally biased region" description="Low complexity" evidence="17">
    <location>
        <begin position="57"/>
        <end position="67"/>
    </location>
</feature>
<evidence type="ECO:0000256" key="2">
    <source>
        <dbReference type="ARBA" id="ARBA00004922"/>
    </source>
</evidence>
<evidence type="ECO:0000256" key="1">
    <source>
        <dbReference type="ARBA" id="ARBA00004323"/>
    </source>
</evidence>
<keyword evidence="8" id="KW-0333">Golgi apparatus</keyword>
<evidence type="ECO:0000313" key="19">
    <source>
        <dbReference type="EMBL" id="CAI5786117.1"/>
    </source>
</evidence>
<dbReference type="FunFam" id="3.90.550.10:FF:000229">
    <property type="entry name" value="Glycosyltransferase-like protein LARGE"/>
    <property type="match status" value="1"/>
</dbReference>
<evidence type="ECO:0000256" key="13">
    <source>
        <dbReference type="ARBA" id="ARBA00038468"/>
    </source>
</evidence>
<keyword evidence="3" id="KW-0328">Glycosyltransferase</keyword>
<evidence type="ECO:0000256" key="3">
    <source>
        <dbReference type="ARBA" id="ARBA00022676"/>
    </source>
</evidence>
<protein>
    <submittedName>
        <fullName evidence="19">LARGE xylosyl- and glucuronyltransferase 1 isoform X1</fullName>
    </submittedName>
</protein>
<evidence type="ECO:0000256" key="6">
    <source>
        <dbReference type="ARBA" id="ARBA00022968"/>
    </source>
</evidence>
<comment type="catalytic activity">
    <reaction evidence="14">
        <text>3-O-{beta-D-GlcA-(1-&gt;[3)-alpha-D-Xyl-(1-&gt;3)-beta-D-GlcA-(1-&gt;](n)-4)-beta-D-Xyl-(1-&gt;4)-Rib-ol-P-Rib-ol-P-3-beta-D-GalNAc-(1-&gt;3)-beta-D-GlcNAc-(1-&gt;4)-O-6-P-alpha-D-Man}-L-Thr-[protein] + UDP-alpha-D-xylose = 3-O-{(1-&gt;[3)-alpha-D-Xyl-(1-&gt;3)-beta-D-GlcA-(1-&gt;](n+1)-4)-beta-D-Xyl-(1-&gt;4)-Rib-ol-P-Rib-ol-P-3-beta-D-GalNAc-(1-&gt;3)-beta-D-GlcNAc-(1-&gt;4)-O-6-P-alpha-D-Man}-L-Thr-[protein] + UDP + H(+)</text>
        <dbReference type="Rhea" id="RHEA:68368"/>
        <dbReference type="Rhea" id="RHEA-COMP:17485"/>
        <dbReference type="Rhea" id="RHEA-COMP:17486"/>
        <dbReference type="ChEBI" id="CHEBI:15378"/>
        <dbReference type="ChEBI" id="CHEBI:57632"/>
        <dbReference type="ChEBI" id="CHEBI:58223"/>
        <dbReference type="ChEBI" id="CHEBI:177354"/>
        <dbReference type="ChEBI" id="CHEBI:177355"/>
    </reaction>
    <physiologicalReaction direction="left-to-right" evidence="14">
        <dbReference type="Rhea" id="RHEA:68369"/>
    </physiologicalReaction>
</comment>
<dbReference type="InterPro" id="IPR029044">
    <property type="entry name" value="Nucleotide-diphossugar_trans"/>
</dbReference>
<evidence type="ECO:0000256" key="17">
    <source>
        <dbReference type="SAM" id="MobiDB-lite"/>
    </source>
</evidence>
<dbReference type="FunFam" id="3.90.550.10:FF:000016">
    <property type="entry name" value="LARGE xylosyl- and glucuronyltransferase 2"/>
    <property type="match status" value="1"/>
</dbReference>
<dbReference type="GO" id="GO:0042285">
    <property type="term" value="F:xylosyltransferase activity"/>
    <property type="evidence" value="ECO:0007669"/>
    <property type="project" value="UniProtKB-ARBA"/>
</dbReference>
<dbReference type="Gene3D" id="3.90.550.10">
    <property type="entry name" value="Spore Coat Polysaccharide Biosynthesis Protein SpsA, Chain A"/>
    <property type="match status" value="1"/>
</dbReference>
<evidence type="ECO:0000256" key="5">
    <source>
        <dbReference type="ARBA" id="ARBA00022692"/>
    </source>
</evidence>
<keyword evidence="5 18" id="KW-0812">Transmembrane</keyword>
<name>A0AA35KYV6_9SAUR</name>
<evidence type="ECO:0000256" key="16">
    <source>
        <dbReference type="ARBA" id="ARBA00049472"/>
    </source>
</evidence>
<feature type="compositionally biased region" description="Polar residues" evidence="17">
    <location>
        <begin position="142"/>
        <end position="156"/>
    </location>
</feature>
<keyword evidence="11" id="KW-0511">Multifunctional enzyme</keyword>
<keyword evidence="4" id="KW-0808">Transferase</keyword>
<keyword evidence="10" id="KW-0325">Glycoprotein</keyword>
<keyword evidence="20" id="KW-1185">Reference proteome</keyword>
<evidence type="ECO:0000256" key="15">
    <source>
        <dbReference type="ARBA" id="ARBA00049259"/>
    </source>
</evidence>
<dbReference type="CDD" id="cd06431">
    <property type="entry name" value="GT8_LARGE_C"/>
    <property type="match status" value="1"/>
</dbReference>
<dbReference type="Pfam" id="PF13896">
    <property type="entry name" value="Glyco_transf_49"/>
    <property type="match status" value="1"/>
</dbReference>
<dbReference type="SUPFAM" id="SSF53448">
    <property type="entry name" value="Nucleotide-diphospho-sugar transferases"/>
    <property type="match status" value="1"/>
</dbReference>
<dbReference type="GO" id="GO:0000139">
    <property type="term" value="C:Golgi membrane"/>
    <property type="evidence" value="ECO:0007669"/>
    <property type="project" value="UniProtKB-SubCell"/>
</dbReference>
<dbReference type="InterPro" id="IPR002495">
    <property type="entry name" value="Glyco_trans_8"/>
</dbReference>
<evidence type="ECO:0000256" key="9">
    <source>
        <dbReference type="ARBA" id="ARBA00023136"/>
    </source>
</evidence>
<feature type="region of interest" description="Disordered" evidence="17">
    <location>
        <begin position="48"/>
        <end position="67"/>
    </location>
</feature>
<keyword evidence="6" id="KW-0735">Signal-anchor</keyword>
<evidence type="ECO:0000256" key="10">
    <source>
        <dbReference type="ARBA" id="ARBA00023180"/>
    </source>
</evidence>
<dbReference type="EMBL" id="OX395135">
    <property type="protein sequence ID" value="CAI5786117.1"/>
    <property type="molecule type" value="Genomic_DNA"/>
</dbReference>
<dbReference type="PANTHER" id="PTHR12270">
    <property type="entry name" value="GLYCOSYLTRANSFERASE-RELATED"/>
    <property type="match status" value="1"/>
</dbReference>
<reference evidence="19" key="1">
    <citation type="submission" date="2022-12" db="EMBL/GenBank/DDBJ databases">
        <authorList>
            <person name="Alioto T."/>
            <person name="Alioto T."/>
            <person name="Gomez Garrido J."/>
        </authorList>
    </citation>
    <scope>NUCLEOTIDE SEQUENCE</scope>
</reference>
<dbReference type="AlphaFoldDB" id="A0AA35KYV6"/>
<dbReference type="Pfam" id="PF01501">
    <property type="entry name" value="Glyco_transf_8"/>
    <property type="match status" value="1"/>
</dbReference>
<evidence type="ECO:0000256" key="12">
    <source>
        <dbReference type="ARBA" id="ARBA00038461"/>
    </source>
</evidence>
<evidence type="ECO:0000256" key="18">
    <source>
        <dbReference type="SAM" id="Phobius"/>
    </source>
</evidence>
<feature type="region of interest" description="Disordered" evidence="17">
    <location>
        <begin position="141"/>
        <end position="160"/>
    </location>
</feature>
<dbReference type="PANTHER" id="PTHR12270:SF48">
    <property type="entry name" value="XYLOSYL- AND GLUCURONYLTRANSFERASE LARGE1"/>
    <property type="match status" value="1"/>
</dbReference>
<evidence type="ECO:0000256" key="14">
    <source>
        <dbReference type="ARBA" id="ARBA00048091"/>
    </source>
</evidence>
<evidence type="ECO:0000256" key="11">
    <source>
        <dbReference type="ARBA" id="ARBA00023268"/>
    </source>
</evidence>
<keyword evidence="9 18" id="KW-0472">Membrane</keyword>